<name>A0A523UQJ0_UNCAE</name>
<organism evidence="8 9">
    <name type="scientific">Aerophobetes bacterium</name>
    <dbReference type="NCBI Taxonomy" id="2030807"/>
    <lineage>
        <taxon>Bacteria</taxon>
        <taxon>Candidatus Aerophobota</taxon>
    </lineage>
</organism>
<dbReference type="EC" id="5.4.3.8" evidence="7"/>
<keyword evidence="7" id="KW-0963">Cytoplasm</keyword>
<keyword evidence="5 7" id="KW-0413">Isomerase</keyword>
<evidence type="ECO:0000256" key="6">
    <source>
        <dbReference type="ARBA" id="ARBA00023244"/>
    </source>
</evidence>
<evidence type="ECO:0000313" key="9">
    <source>
        <dbReference type="Proteomes" id="UP000320679"/>
    </source>
</evidence>
<dbReference type="InterPro" id="IPR015422">
    <property type="entry name" value="PyrdxlP-dep_Trfase_small"/>
</dbReference>
<dbReference type="GO" id="GO:0006782">
    <property type="term" value="P:protoporphyrinogen IX biosynthetic process"/>
    <property type="evidence" value="ECO:0007669"/>
    <property type="project" value="UniProtKB-UniRule"/>
</dbReference>
<comment type="similarity">
    <text evidence="3 7">Belongs to the class-III pyridoxal-phosphate-dependent aminotransferase family. HemL subfamily.</text>
</comment>
<feature type="modified residue" description="N6-(pyridoxal phosphate)lysine" evidence="7">
    <location>
        <position position="262"/>
    </location>
</feature>
<dbReference type="NCBIfam" id="TIGR00713">
    <property type="entry name" value="hemL"/>
    <property type="match status" value="1"/>
</dbReference>
<comment type="subcellular location">
    <subcellularLocation>
        <location evidence="7">Cytoplasm</location>
    </subcellularLocation>
</comment>
<evidence type="ECO:0000256" key="4">
    <source>
        <dbReference type="ARBA" id="ARBA00022898"/>
    </source>
</evidence>
<dbReference type="GO" id="GO:0005737">
    <property type="term" value="C:cytoplasm"/>
    <property type="evidence" value="ECO:0007669"/>
    <property type="project" value="UniProtKB-SubCell"/>
</dbReference>
<dbReference type="GO" id="GO:0042286">
    <property type="term" value="F:glutamate-1-semialdehyde 2,1-aminomutase activity"/>
    <property type="evidence" value="ECO:0007669"/>
    <property type="project" value="UniProtKB-UniRule"/>
</dbReference>
<comment type="subunit">
    <text evidence="7">Homodimer.</text>
</comment>
<dbReference type="EMBL" id="SOJK01000196">
    <property type="protein sequence ID" value="TET44812.1"/>
    <property type="molecule type" value="Genomic_DNA"/>
</dbReference>
<evidence type="ECO:0000313" key="8">
    <source>
        <dbReference type="EMBL" id="TET44812.1"/>
    </source>
</evidence>
<accession>A0A523UQJ0</accession>
<protein>
    <recommendedName>
        <fullName evidence="7">Glutamate-1-semialdehyde 2,1-aminomutase</fullName>
        <shortName evidence="7">GSA</shortName>
        <ecNumber evidence="7">5.4.3.8</ecNumber>
    </recommendedName>
    <alternativeName>
        <fullName evidence="7">Glutamate-1-semialdehyde aminotransferase</fullName>
        <shortName evidence="7">GSA-AT</shortName>
    </alternativeName>
</protein>
<dbReference type="AlphaFoldDB" id="A0A523UQJ0"/>
<dbReference type="InterPro" id="IPR015421">
    <property type="entry name" value="PyrdxlP-dep_Trfase_major"/>
</dbReference>
<dbReference type="InterPro" id="IPR049704">
    <property type="entry name" value="Aminotrans_3_PPA_site"/>
</dbReference>
<comment type="caution">
    <text evidence="8">The sequence shown here is derived from an EMBL/GenBank/DDBJ whole genome shotgun (WGS) entry which is preliminary data.</text>
</comment>
<keyword evidence="6 7" id="KW-0627">Porphyrin biosynthesis</keyword>
<dbReference type="InterPro" id="IPR004639">
    <property type="entry name" value="4pyrrol_synth_GluAld_NH2Trfase"/>
</dbReference>
<keyword evidence="4 7" id="KW-0663">Pyridoxal phosphate</keyword>
<dbReference type="Pfam" id="PF00202">
    <property type="entry name" value="Aminotran_3"/>
    <property type="match status" value="1"/>
</dbReference>
<dbReference type="NCBIfam" id="NF000818">
    <property type="entry name" value="PRK00062.1"/>
    <property type="match status" value="1"/>
</dbReference>
<dbReference type="GO" id="GO:0030170">
    <property type="term" value="F:pyridoxal phosphate binding"/>
    <property type="evidence" value="ECO:0007669"/>
    <property type="project" value="InterPro"/>
</dbReference>
<dbReference type="Proteomes" id="UP000320679">
    <property type="component" value="Unassembled WGS sequence"/>
</dbReference>
<dbReference type="Gene3D" id="3.90.1150.10">
    <property type="entry name" value="Aspartate Aminotransferase, domain 1"/>
    <property type="match status" value="1"/>
</dbReference>
<dbReference type="PROSITE" id="PS00600">
    <property type="entry name" value="AA_TRANSFER_CLASS_3"/>
    <property type="match status" value="1"/>
</dbReference>
<evidence type="ECO:0000256" key="1">
    <source>
        <dbReference type="ARBA" id="ARBA00001933"/>
    </source>
</evidence>
<dbReference type="SUPFAM" id="SSF53383">
    <property type="entry name" value="PLP-dependent transferases"/>
    <property type="match status" value="1"/>
</dbReference>
<evidence type="ECO:0000256" key="2">
    <source>
        <dbReference type="ARBA" id="ARBA00004819"/>
    </source>
</evidence>
<proteinExistence type="inferred from homology"/>
<sequence length="423" mass="46459">MDKLFREAQKYIPGGVNSPVRAFKAVGGDPLFIERGIGSKVYDTDGCEYIDYVLSWGPLILGHSHPQVIEKVREALQKGTSFGAPTPGETELAKMIVQAIPGIEKVRLVNSGTEAAMSAIRLARGYTGRDKIIKFEGCYHGHADYLLVKAGSGATTFGFPDSAGVPQDFTRNTILIPYNDITATERVVKENHQEIAAIIIEPVAGNMGVVLPGDGFLQKLRDITRKYGIVLVFDEVISGFRISYGGAQQYFGVIPDLTCLGKIIGGGLPVGAYGGKKEIMKYLSPLGPVYQAGTLSGNPIAVAAGIETLKILSQPGIYEKLEERTTNLIQSFRENGTKLKVDIYVNHIGSMFTVFFCPDKVYDYKSAKKSDQKQFAHYFQGMLRKGIYLPCSQFETNFLSLAHSREDIEKTIKANYETLRTLK</sequence>
<dbReference type="FunFam" id="3.40.640.10:FF:000021">
    <property type="entry name" value="Glutamate-1-semialdehyde 2,1-aminomutase"/>
    <property type="match status" value="1"/>
</dbReference>
<dbReference type="CDD" id="cd00610">
    <property type="entry name" value="OAT_like"/>
    <property type="match status" value="1"/>
</dbReference>
<dbReference type="Gene3D" id="3.40.640.10">
    <property type="entry name" value="Type I PLP-dependent aspartate aminotransferase-like (Major domain)"/>
    <property type="match status" value="1"/>
</dbReference>
<dbReference type="InterPro" id="IPR005814">
    <property type="entry name" value="Aminotrans_3"/>
</dbReference>
<dbReference type="PANTHER" id="PTHR43713:SF3">
    <property type="entry name" value="GLUTAMATE-1-SEMIALDEHYDE 2,1-AMINOMUTASE 1, CHLOROPLASTIC-RELATED"/>
    <property type="match status" value="1"/>
</dbReference>
<comment type="pathway">
    <text evidence="2">Porphyrin-containing compound metabolism; protoporphyrin-IX biosynthesis; 5-aminolevulinate from L-glutamyl-tRNA(Glu): step 2/2.</text>
</comment>
<reference evidence="8 9" key="1">
    <citation type="submission" date="2019-03" db="EMBL/GenBank/DDBJ databases">
        <title>Metabolic potential of uncultured bacteria and archaea associated with petroleum seepage in deep-sea sediments.</title>
        <authorList>
            <person name="Dong X."/>
            <person name="Hubert C."/>
        </authorList>
    </citation>
    <scope>NUCLEOTIDE SEQUENCE [LARGE SCALE GENOMIC DNA]</scope>
    <source>
        <strain evidence="8">E29_bin78</strain>
    </source>
</reference>
<dbReference type="InterPro" id="IPR015424">
    <property type="entry name" value="PyrdxlP-dep_Trfase"/>
</dbReference>
<dbReference type="HAMAP" id="MF_00375">
    <property type="entry name" value="HemL_aminotrans_3"/>
    <property type="match status" value="1"/>
</dbReference>
<evidence type="ECO:0000256" key="3">
    <source>
        <dbReference type="ARBA" id="ARBA00008981"/>
    </source>
</evidence>
<evidence type="ECO:0000256" key="5">
    <source>
        <dbReference type="ARBA" id="ARBA00023235"/>
    </source>
</evidence>
<gene>
    <name evidence="7 8" type="primary">hemL</name>
    <name evidence="8" type="ORF">E3J59_04665</name>
</gene>
<dbReference type="PANTHER" id="PTHR43713">
    <property type="entry name" value="GLUTAMATE-1-SEMIALDEHYDE 2,1-AMINOMUTASE"/>
    <property type="match status" value="1"/>
</dbReference>
<dbReference type="UniPathway" id="UPA00251">
    <property type="reaction ID" value="UER00317"/>
</dbReference>
<comment type="cofactor">
    <cofactor evidence="1 7">
        <name>pyridoxal 5'-phosphate</name>
        <dbReference type="ChEBI" id="CHEBI:597326"/>
    </cofactor>
</comment>
<evidence type="ECO:0000256" key="7">
    <source>
        <dbReference type="HAMAP-Rule" id="MF_00375"/>
    </source>
</evidence>
<comment type="catalytic activity">
    <reaction evidence="7">
        <text>(S)-4-amino-5-oxopentanoate = 5-aminolevulinate</text>
        <dbReference type="Rhea" id="RHEA:14265"/>
        <dbReference type="ChEBI" id="CHEBI:57501"/>
        <dbReference type="ChEBI" id="CHEBI:356416"/>
        <dbReference type="EC" id="5.4.3.8"/>
    </reaction>
</comment>
<dbReference type="GO" id="GO:0008483">
    <property type="term" value="F:transaminase activity"/>
    <property type="evidence" value="ECO:0007669"/>
    <property type="project" value="InterPro"/>
</dbReference>